<reference evidence="2" key="1">
    <citation type="submission" date="2023-04" db="EMBL/GenBank/DDBJ databases">
        <authorList>
            <person name="Vijverberg K."/>
            <person name="Xiong W."/>
            <person name="Schranz E."/>
        </authorList>
    </citation>
    <scope>NUCLEOTIDE SEQUENCE</scope>
</reference>
<dbReference type="InterPro" id="IPR004789">
    <property type="entry name" value="Acetalactate_synth_ssu"/>
</dbReference>
<dbReference type="InterPro" id="IPR054480">
    <property type="entry name" value="AHAS_small-like_ACT"/>
</dbReference>
<accession>A0AA35Z1T7</accession>
<sequence>MNQVLDPHWGVLYEEDLTGHKSHTVNILVNNAPGVLNLVTIVISRKGYNIHSLAAGFAEMEGLSRSTSMIPGTDESIEKLVFIFKGQKHLLVIVRGRKIAGVTFASDLIKQMHEIEQQISGVTIGMVVSRVEGPVSKANTRKGIRGGSPGLARRDHSFLEIDLGHLKVTNEVSLHGPAEDQASVHHEYFLGFPFDQLSCHEFG</sequence>
<dbReference type="SUPFAM" id="SSF55021">
    <property type="entry name" value="ACT-like"/>
    <property type="match status" value="1"/>
</dbReference>
<gene>
    <name evidence="2" type="ORF">LSALG_LOCUS23671</name>
</gene>
<dbReference type="GO" id="GO:0005829">
    <property type="term" value="C:cytosol"/>
    <property type="evidence" value="ECO:0007669"/>
    <property type="project" value="TreeGrafter"/>
</dbReference>
<dbReference type="EMBL" id="OX465081">
    <property type="protein sequence ID" value="CAI9284118.1"/>
    <property type="molecule type" value="Genomic_DNA"/>
</dbReference>
<dbReference type="Pfam" id="PF22629">
    <property type="entry name" value="ACT_AHAS_ss"/>
    <property type="match status" value="1"/>
</dbReference>
<proteinExistence type="predicted"/>
<dbReference type="Gene3D" id="3.30.70.260">
    <property type="match status" value="1"/>
</dbReference>
<evidence type="ECO:0000313" key="2">
    <source>
        <dbReference type="EMBL" id="CAI9284118.1"/>
    </source>
</evidence>
<dbReference type="PANTHER" id="PTHR30239">
    <property type="entry name" value="ACETOLACTATE SYNTHASE SMALL SUBUNIT"/>
    <property type="match status" value="1"/>
</dbReference>
<dbReference type="GO" id="GO:0003984">
    <property type="term" value="F:acetolactate synthase activity"/>
    <property type="evidence" value="ECO:0007669"/>
    <property type="project" value="TreeGrafter"/>
</dbReference>
<evidence type="ECO:0000259" key="1">
    <source>
        <dbReference type="Pfam" id="PF22629"/>
    </source>
</evidence>
<name>A0AA35Z1T7_LACSI</name>
<keyword evidence="3" id="KW-1185">Reference proteome</keyword>
<dbReference type="GO" id="GO:1990610">
    <property type="term" value="F:acetolactate synthase regulator activity"/>
    <property type="evidence" value="ECO:0007669"/>
    <property type="project" value="InterPro"/>
</dbReference>
<protein>
    <recommendedName>
        <fullName evidence="1">Acetolactate synthase small subunit-like ACT domain-containing protein</fullName>
    </recommendedName>
</protein>
<dbReference type="InterPro" id="IPR045865">
    <property type="entry name" value="ACT-like_dom_sf"/>
</dbReference>
<dbReference type="Proteomes" id="UP001177003">
    <property type="component" value="Chromosome 5"/>
</dbReference>
<dbReference type="PANTHER" id="PTHR30239:SF17">
    <property type="entry name" value="ACT DOMAIN-CONTAINING PROTEIN"/>
    <property type="match status" value="1"/>
</dbReference>
<dbReference type="AlphaFoldDB" id="A0AA35Z1T7"/>
<evidence type="ECO:0000313" key="3">
    <source>
        <dbReference type="Proteomes" id="UP001177003"/>
    </source>
</evidence>
<feature type="domain" description="Acetolactate synthase small subunit-like ACT" evidence="1">
    <location>
        <begin position="27"/>
        <end position="81"/>
    </location>
</feature>
<dbReference type="GO" id="GO:0009097">
    <property type="term" value="P:isoleucine biosynthetic process"/>
    <property type="evidence" value="ECO:0007669"/>
    <property type="project" value="TreeGrafter"/>
</dbReference>
<dbReference type="GO" id="GO:0009099">
    <property type="term" value="P:L-valine biosynthetic process"/>
    <property type="evidence" value="ECO:0007669"/>
    <property type="project" value="TreeGrafter"/>
</dbReference>
<organism evidence="2 3">
    <name type="scientific">Lactuca saligna</name>
    <name type="common">Willowleaf lettuce</name>
    <dbReference type="NCBI Taxonomy" id="75948"/>
    <lineage>
        <taxon>Eukaryota</taxon>
        <taxon>Viridiplantae</taxon>
        <taxon>Streptophyta</taxon>
        <taxon>Embryophyta</taxon>
        <taxon>Tracheophyta</taxon>
        <taxon>Spermatophyta</taxon>
        <taxon>Magnoliopsida</taxon>
        <taxon>eudicotyledons</taxon>
        <taxon>Gunneridae</taxon>
        <taxon>Pentapetalae</taxon>
        <taxon>asterids</taxon>
        <taxon>campanulids</taxon>
        <taxon>Asterales</taxon>
        <taxon>Asteraceae</taxon>
        <taxon>Cichorioideae</taxon>
        <taxon>Cichorieae</taxon>
        <taxon>Lactucinae</taxon>
        <taxon>Lactuca</taxon>
    </lineage>
</organism>